<evidence type="ECO:0000313" key="3">
    <source>
        <dbReference type="EMBL" id="KAG5509038.1"/>
    </source>
</evidence>
<protein>
    <submittedName>
        <fullName evidence="3">Uncharacterized protein</fullName>
    </submittedName>
</protein>
<keyword evidence="1" id="KW-0175">Coiled coil</keyword>
<feature type="coiled-coil region" evidence="1">
    <location>
        <begin position="420"/>
        <end position="447"/>
    </location>
</feature>
<evidence type="ECO:0000313" key="4">
    <source>
        <dbReference type="Proteomes" id="UP000674318"/>
    </source>
</evidence>
<feature type="compositionally biased region" description="Polar residues" evidence="2">
    <location>
        <begin position="296"/>
        <end position="320"/>
    </location>
</feature>
<dbReference type="GeneID" id="94292075"/>
<dbReference type="OrthoDB" id="273738at2759"/>
<accession>A0A836IZ31</accession>
<dbReference type="EMBL" id="JAFJZO010000015">
    <property type="protein sequence ID" value="KAG5509038.1"/>
    <property type="molecule type" value="Genomic_DNA"/>
</dbReference>
<reference evidence="3 4" key="1">
    <citation type="submission" date="2021-02" db="EMBL/GenBank/DDBJ databases">
        <title>Porcisia hertigi Genome sequencing and assembly.</title>
        <authorList>
            <person name="Almutairi H."/>
            <person name="Gatherer D."/>
        </authorList>
    </citation>
    <scope>NUCLEOTIDE SEQUENCE [LARGE SCALE GENOMIC DNA]</scope>
    <source>
        <strain evidence="3 4">C119</strain>
    </source>
</reference>
<feature type="region of interest" description="Disordered" evidence="2">
    <location>
        <begin position="1"/>
        <end position="20"/>
    </location>
</feature>
<dbReference type="RefSeq" id="XP_067758345.1">
    <property type="nucleotide sequence ID" value="XM_067901998.1"/>
</dbReference>
<evidence type="ECO:0000256" key="2">
    <source>
        <dbReference type="SAM" id="MobiDB-lite"/>
    </source>
</evidence>
<gene>
    <name evidence="3" type="ORF">JKF63_06045</name>
</gene>
<name>A0A836IZ31_9TRYP</name>
<proteinExistence type="predicted"/>
<feature type="region of interest" description="Disordered" evidence="2">
    <location>
        <begin position="296"/>
        <end position="328"/>
    </location>
</feature>
<dbReference type="AlphaFoldDB" id="A0A836IZ31"/>
<comment type="caution">
    <text evidence="3">The sequence shown here is derived from an EMBL/GenBank/DDBJ whole genome shotgun (WGS) entry which is preliminary data.</text>
</comment>
<keyword evidence="4" id="KW-1185">Reference proteome</keyword>
<organism evidence="3 4">
    <name type="scientific">Porcisia hertigi</name>
    <dbReference type="NCBI Taxonomy" id="2761500"/>
    <lineage>
        <taxon>Eukaryota</taxon>
        <taxon>Discoba</taxon>
        <taxon>Euglenozoa</taxon>
        <taxon>Kinetoplastea</taxon>
        <taxon>Metakinetoplastina</taxon>
        <taxon>Trypanosomatida</taxon>
        <taxon>Trypanosomatidae</taxon>
        <taxon>Leishmaniinae</taxon>
        <taxon>Porcisia</taxon>
    </lineage>
</organism>
<sequence length="551" mass="58947">MSEQPQTSSPPAEATGSEACDGVGVYRVPKVQRDVIMSRLTMHDLHLSGASKASSLSSSILSFVSCGEEGDETPDGSSRVRDAALRPGPMRMPLSSIAKAEAALQKTVNLSKGGLCAEFTVEDIRRIEDADVLRYLSTSSSAQAESNGGSKTFPVEGSSVPAATTAIDIEAHMAALQKEIDTFITAVDNEGRTYEIRVGASGHVEVPIGDDDDGVSLPGGESDTVLVPTSDAAHVALSDEDAARAKRPPESTFSLPASEATLSEADPAIRPGRRAFPSKPLGPTRPAVHFNARVRQQNRLCTSVPRTRPSQPRQLSTSKPPSIPVHPQASLADGEEARVQHLLDQSNVAALMINPFVPGEEMVQRLRGLEREVRRYEAVRGVAVTESILQSLNDETNDAPHVAKTATDLGNAYMLYAREQEKAAQQRRSVNERLRALQRRAEEVALAPADDLPSSIVALRPSWAQPTAPIVEEAQVQRLLEIAREEEVRAKEANLGGASPPPTAEPLESLHRLMNDVCARATDLLATHESAPLALRAVPALEDTSDGDPEA</sequence>
<dbReference type="KEGG" id="phet:94292075"/>
<feature type="compositionally biased region" description="Polar residues" evidence="2">
    <location>
        <begin position="1"/>
        <end position="10"/>
    </location>
</feature>
<evidence type="ECO:0000256" key="1">
    <source>
        <dbReference type="SAM" id="Coils"/>
    </source>
</evidence>
<dbReference type="Proteomes" id="UP000674318">
    <property type="component" value="Unassembled WGS sequence"/>
</dbReference>